<dbReference type="PROSITE" id="PS00101">
    <property type="entry name" value="HEXAPEP_TRANSFERASES"/>
    <property type="match status" value="1"/>
</dbReference>
<reference evidence="2" key="1">
    <citation type="submission" date="2018-05" db="EMBL/GenBank/DDBJ databases">
        <authorList>
            <person name="Lanie J.A."/>
            <person name="Ng W.-L."/>
            <person name="Kazmierczak K.M."/>
            <person name="Andrzejewski T.M."/>
            <person name="Davidsen T.M."/>
            <person name="Wayne K.J."/>
            <person name="Tettelin H."/>
            <person name="Glass J.I."/>
            <person name="Rusch D."/>
            <person name="Podicherti R."/>
            <person name="Tsui H.-C.T."/>
            <person name="Winkler M.E."/>
        </authorList>
    </citation>
    <scope>NUCLEOTIDE SEQUENCE</scope>
</reference>
<dbReference type="Pfam" id="PF00132">
    <property type="entry name" value="Hexapep"/>
    <property type="match status" value="1"/>
</dbReference>
<dbReference type="InterPro" id="IPR001451">
    <property type="entry name" value="Hexapep"/>
</dbReference>
<name>A0A382NTW4_9ZZZZ</name>
<protein>
    <recommendedName>
        <fullName evidence="3">PglD N-terminal domain-containing protein</fullName>
    </recommendedName>
</protein>
<dbReference type="InterPro" id="IPR011004">
    <property type="entry name" value="Trimer_LpxA-like_sf"/>
</dbReference>
<dbReference type="PANTHER" id="PTHR43300:SF7">
    <property type="entry name" value="UDP-N-ACETYLBACILLOSAMINE N-ACETYLTRANSFERASE"/>
    <property type="match status" value="1"/>
</dbReference>
<dbReference type="InterPro" id="IPR050179">
    <property type="entry name" value="Trans_hexapeptide_repeat"/>
</dbReference>
<dbReference type="NCBIfam" id="TIGR03570">
    <property type="entry name" value="NeuD_NnaD"/>
    <property type="match status" value="1"/>
</dbReference>
<dbReference type="AlphaFoldDB" id="A0A382NTW4"/>
<gene>
    <name evidence="2" type="ORF">METZ01_LOCUS316681</name>
</gene>
<evidence type="ECO:0000313" key="2">
    <source>
        <dbReference type="EMBL" id="SVC63827.1"/>
    </source>
</evidence>
<dbReference type="InterPro" id="IPR020019">
    <property type="entry name" value="AcTrfase_PglD-like"/>
</dbReference>
<dbReference type="SUPFAM" id="SSF51161">
    <property type="entry name" value="Trimeric LpxA-like enzymes"/>
    <property type="match status" value="1"/>
</dbReference>
<keyword evidence="1" id="KW-0808">Transferase</keyword>
<evidence type="ECO:0008006" key="3">
    <source>
        <dbReference type="Google" id="ProtNLM"/>
    </source>
</evidence>
<sequence>MNPRKKAILLWGGRSHARIFSSMIEEQSLGQVKVIFDETLKEPYFNSSAEFINQVTDLKKEIPNLTHYIVCIGAEHGYARYLTSTFLDKANLKPIKVIHKSSFVDPTSEIGRGVQIMPSASVQKFTKIGDFSILNSNSTIDHESTIGKGVHVMGSVAISGKVVVKDFSTIGTNATILPSIEVGEGSLVGAGAVVTKNVKPYSVVTGVPAKRIKSFDIKMSPTHLKTLKKL</sequence>
<dbReference type="InterPro" id="IPR018357">
    <property type="entry name" value="Hexapep_transf_CS"/>
</dbReference>
<dbReference type="PANTHER" id="PTHR43300">
    <property type="entry name" value="ACETYLTRANSFERASE"/>
    <property type="match status" value="1"/>
</dbReference>
<proteinExistence type="predicted"/>
<evidence type="ECO:0000256" key="1">
    <source>
        <dbReference type="ARBA" id="ARBA00022679"/>
    </source>
</evidence>
<organism evidence="2">
    <name type="scientific">marine metagenome</name>
    <dbReference type="NCBI Taxonomy" id="408172"/>
    <lineage>
        <taxon>unclassified sequences</taxon>
        <taxon>metagenomes</taxon>
        <taxon>ecological metagenomes</taxon>
    </lineage>
</organism>
<dbReference type="CDD" id="cd03360">
    <property type="entry name" value="LbH_AT_putative"/>
    <property type="match status" value="1"/>
</dbReference>
<accession>A0A382NTW4</accession>
<dbReference type="Gene3D" id="2.160.10.10">
    <property type="entry name" value="Hexapeptide repeat proteins"/>
    <property type="match status" value="1"/>
</dbReference>
<dbReference type="EMBL" id="UINC01102309">
    <property type="protein sequence ID" value="SVC63827.1"/>
    <property type="molecule type" value="Genomic_DNA"/>
</dbReference>
<dbReference type="GO" id="GO:0016740">
    <property type="term" value="F:transferase activity"/>
    <property type="evidence" value="ECO:0007669"/>
    <property type="project" value="UniProtKB-KW"/>
</dbReference>